<reference evidence="2" key="1">
    <citation type="submission" date="2016-04" db="EMBL/GenBank/DDBJ databases">
        <authorList>
            <person name="Evans L.H."/>
            <person name="Alamgir A."/>
            <person name="Owens N."/>
            <person name="Weber N.D."/>
            <person name="Virtaneva K."/>
            <person name="Barbian K."/>
            <person name="Babar A."/>
            <person name="Rosenke K."/>
        </authorList>
    </citation>
    <scope>NUCLEOTIDE SEQUENCE [LARGE SCALE GENOMIC DNA]</scope>
    <source>
        <strain evidence="2">CBS 101.48</strain>
    </source>
</reference>
<gene>
    <name evidence="2" type="primary">ABSGL_02077.1 scaffold 2596</name>
</gene>
<evidence type="ECO:0000313" key="3">
    <source>
        <dbReference type="Proteomes" id="UP000078561"/>
    </source>
</evidence>
<dbReference type="AlphaFoldDB" id="A0A168LF18"/>
<feature type="region of interest" description="Disordered" evidence="1">
    <location>
        <begin position="75"/>
        <end position="189"/>
    </location>
</feature>
<evidence type="ECO:0000313" key="2">
    <source>
        <dbReference type="EMBL" id="SAL96661.1"/>
    </source>
</evidence>
<keyword evidence="3" id="KW-1185">Reference proteome</keyword>
<dbReference type="OrthoDB" id="4023585at2759"/>
<name>A0A168LF18_ABSGL</name>
<dbReference type="Proteomes" id="UP000078561">
    <property type="component" value="Unassembled WGS sequence"/>
</dbReference>
<sequence>MLLSRPNYYRELPRVSTALMHTSSMQQKGIIEKAKDLGETVKKTGHDVNLKMGQELAHGIEEAEAVLHHTKKVGEKVKQSADETRNAAAQDLKSDTKGFGANVEEQARRLSEELQREKEVKMAHVRERAEDIKQAGEDKLSEGVDRVEDAIHDTSEQLGAKETTESNQAKHRLEDEVEDAVQRLQHKRD</sequence>
<feature type="compositionally biased region" description="Basic and acidic residues" evidence="1">
    <location>
        <begin position="105"/>
        <end position="155"/>
    </location>
</feature>
<feature type="compositionally biased region" description="Basic and acidic residues" evidence="1">
    <location>
        <begin position="75"/>
        <end position="85"/>
    </location>
</feature>
<evidence type="ECO:0000256" key="1">
    <source>
        <dbReference type="SAM" id="MobiDB-lite"/>
    </source>
</evidence>
<organism evidence="2">
    <name type="scientific">Absidia glauca</name>
    <name type="common">Pin mould</name>
    <dbReference type="NCBI Taxonomy" id="4829"/>
    <lineage>
        <taxon>Eukaryota</taxon>
        <taxon>Fungi</taxon>
        <taxon>Fungi incertae sedis</taxon>
        <taxon>Mucoromycota</taxon>
        <taxon>Mucoromycotina</taxon>
        <taxon>Mucoromycetes</taxon>
        <taxon>Mucorales</taxon>
        <taxon>Cunninghamellaceae</taxon>
        <taxon>Absidia</taxon>
    </lineage>
</organism>
<protein>
    <submittedName>
        <fullName evidence="2">Uncharacterized protein</fullName>
    </submittedName>
</protein>
<accession>A0A168LF18</accession>
<proteinExistence type="predicted"/>
<dbReference type="EMBL" id="LT551165">
    <property type="protein sequence ID" value="SAL96661.1"/>
    <property type="molecule type" value="Genomic_DNA"/>
</dbReference>
<dbReference type="InParanoid" id="A0A168LF18"/>